<reference evidence="9 10" key="1">
    <citation type="submission" date="2019-04" db="EMBL/GenBank/DDBJ databases">
        <title>Comparative genomics and transcriptomics to analyze fruiting body development in filamentous ascomycetes.</title>
        <authorList>
            <consortium name="DOE Joint Genome Institute"/>
            <person name="Lutkenhaus R."/>
            <person name="Traeger S."/>
            <person name="Breuer J."/>
            <person name="Kuo A."/>
            <person name="Lipzen A."/>
            <person name="Pangilinan J."/>
            <person name="Dilworth D."/>
            <person name="Sandor L."/>
            <person name="Poggeler S."/>
            <person name="Barry K."/>
            <person name="Grigoriev I.V."/>
            <person name="Nowrousian M."/>
        </authorList>
    </citation>
    <scope>NUCLEOTIDE SEQUENCE [LARGE SCALE GENOMIC DNA]</scope>
    <source>
        <strain evidence="9 10">CBS 389.68</strain>
    </source>
</reference>
<feature type="transmembrane region" description="Helical" evidence="8">
    <location>
        <begin position="133"/>
        <end position="154"/>
    </location>
</feature>
<evidence type="ECO:0000256" key="4">
    <source>
        <dbReference type="ARBA" id="ARBA00022692"/>
    </source>
</evidence>
<dbReference type="EMBL" id="ML220112">
    <property type="protein sequence ID" value="TGZ85616.1"/>
    <property type="molecule type" value="Genomic_DNA"/>
</dbReference>
<evidence type="ECO:0000313" key="9">
    <source>
        <dbReference type="EMBL" id="TGZ85616.1"/>
    </source>
</evidence>
<dbReference type="Pfam" id="PF00854">
    <property type="entry name" value="PTR2"/>
    <property type="match status" value="1"/>
</dbReference>
<comment type="similarity">
    <text evidence="2">Belongs to the major facilitator superfamily. Proton-dependent oligopeptide transporter (POT/PTR) (TC 2.A.17) family.</text>
</comment>
<dbReference type="InterPro" id="IPR036259">
    <property type="entry name" value="MFS_trans_sf"/>
</dbReference>
<feature type="transmembrane region" description="Helical" evidence="8">
    <location>
        <begin position="217"/>
        <end position="238"/>
    </location>
</feature>
<keyword evidence="6 8" id="KW-0472">Membrane</keyword>
<proteinExistence type="inferred from homology"/>
<feature type="transmembrane region" description="Helical" evidence="8">
    <location>
        <begin position="503"/>
        <end position="520"/>
    </location>
</feature>
<evidence type="ECO:0000313" key="10">
    <source>
        <dbReference type="Proteomes" id="UP000298138"/>
    </source>
</evidence>
<evidence type="ECO:0000256" key="1">
    <source>
        <dbReference type="ARBA" id="ARBA00004141"/>
    </source>
</evidence>
<keyword evidence="5 8" id="KW-1133">Transmembrane helix</keyword>
<dbReference type="GO" id="GO:0005886">
    <property type="term" value="C:plasma membrane"/>
    <property type="evidence" value="ECO:0007669"/>
    <property type="project" value="UniProtKB-ARBA"/>
</dbReference>
<feature type="transmembrane region" description="Helical" evidence="8">
    <location>
        <begin position="355"/>
        <end position="375"/>
    </location>
</feature>
<dbReference type="GO" id="GO:0071916">
    <property type="term" value="F:dipeptide transmembrane transporter activity"/>
    <property type="evidence" value="ECO:0007669"/>
    <property type="project" value="UniProtKB-ARBA"/>
</dbReference>
<organism evidence="9 10">
    <name type="scientific">Ascodesmis nigricans</name>
    <dbReference type="NCBI Taxonomy" id="341454"/>
    <lineage>
        <taxon>Eukaryota</taxon>
        <taxon>Fungi</taxon>
        <taxon>Dikarya</taxon>
        <taxon>Ascomycota</taxon>
        <taxon>Pezizomycotina</taxon>
        <taxon>Pezizomycetes</taxon>
        <taxon>Pezizales</taxon>
        <taxon>Ascodesmidaceae</taxon>
        <taxon>Ascodesmis</taxon>
    </lineage>
</organism>
<gene>
    <name evidence="9" type="ORF">EX30DRAFT_353499</name>
</gene>
<evidence type="ECO:0000256" key="6">
    <source>
        <dbReference type="ARBA" id="ARBA00023136"/>
    </source>
</evidence>
<dbReference type="InterPro" id="IPR000109">
    <property type="entry name" value="POT_fam"/>
</dbReference>
<comment type="subcellular location">
    <subcellularLocation>
        <location evidence="1">Membrane</location>
        <topology evidence="1">Multi-pass membrane protein</topology>
    </subcellularLocation>
</comment>
<feature type="transmembrane region" description="Helical" evidence="8">
    <location>
        <begin position="105"/>
        <end position="127"/>
    </location>
</feature>
<dbReference type="FunFam" id="1.20.1250.20:FF:000085">
    <property type="entry name" value="MFS peptide transporter Ptr2"/>
    <property type="match status" value="1"/>
</dbReference>
<name>A0A4S2N8Q8_9PEZI</name>
<dbReference type="InParanoid" id="A0A4S2N8Q8"/>
<evidence type="ECO:0000256" key="7">
    <source>
        <dbReference type="SAM" id="MobiDB-lite"/>
    </source>
</evidence>
<evidence type="ECO:0000256" key="3">
    <source>
        <dbReference type="ARBA" id="ARBA00022448"/>
    </source>
</evidence>
<feature type="region of interest" description="Disordered" evidence="7">
    <location>
        <begin position="525"/>
        <end position="551"/>
    </location>
</feature>
<dbReference type="PANTHER" id="PTHR11654">
    <property type="entry name" value="OLIGOPEPTIDE TRANSPORTER-RELATED"/>
    <property type="match status" value="1"/>
</dbReference>
<feature type="transmembrane region" description="Helical" evidence="8">
    <location>
        <begin position="192"/>
        <end position="211"/>
    </location>
</feature>
<dbReference type="SUPFAM" id="SSF103473">
    <property type="entry name" value="MFS general substrate transporter"/>
    <property type="match status" value="1"/>
</dbReference>
<dbReference type="Gene3D" id="1.20.1250.20">
    <property type="entry name" value="MFS general substrate transporter like domains"/>
    <property type="match status" value="1"/>
</dbReference>
<keyword evidence="4 8" id="KW-0812">Transmembrane</keyword>
<sequence>MKRLRHVAGRLPWLIYPVAFVEMCERMSYCGTIAVFVNYIQRPLPPGSITGAGHDSGHHSGALGMGQRASTAITTFDTFWSYTLPLLGGWVADTKWGRYKTIQMAALAAIIGHVCLIMSALPPLLVLNNKGSLALLLIGIIIIGFATGGFKANISPLMAEQFSKEKPRIKVLKSGELVIVDHDLTVTRLYGYFYMFLNVGAIVGQTAMIYAEKYVGFYLAYIIPTGMYLTCPLVMFWCRNRYAKAPPSGNVLVQAYQMWKLAMKGRWSWNLIKMLKGMSSEDFWEHAKPSNIPEERRPKWMMGLDDKWVDELARGLRACKIFLWYPIYWLSYNQMNNNLVSQAATMNTHGIPNDFISNVNPISLIIFIPLFEHLIFPYLRKRFHLTIPPLHRITVGYITASLALVFSAVIQHYIYLLSPCGKNANKCPTPTDITVWWQIGPYAMIGLSEMLAITSGMEYAYKQAPETMKSLVMAVFLFMAALACLLAQAFVPLAEDPLLEWNYAVPAVLLAIAAVGFWWTSRGMGGGEEEEEGSGDGLEMRDEGKSEVKAQ</sequence>
<keyword evidence="10" id="KW-1185">Reference proteome</keyword>
<feature type="compositionally biased region" description="Basic and acidic residues" evidence="7">
    <location>
        <begin position="538"/>
        <end position="551"/>
    </location>
</feature>
<evidence type="ECO:0000256" key="5">
    <source>
        <dbReference type="ARBA" id="ARBA00022989"/>
    </source>
</evidence>
<feature type="transmembrane region" description="Helical" evidence="8">
    <location>
        <begin position="395"/>
        <end position="415"/>
    </location>
</feature>
<feature type="transmembrane region" description="Helical" evidence="8">
    <location>
        <begin position="471"/>
        <end position="491"/>
    </location>
</feature>
<dbReference type="AlphaFoldDB" id="A0A4S2N8Q8"/>
<protein>
    <submittedName>
        <fullName evidence="9">MFS peptide transporter</fullName>
    </submittedName>
</protein>
<dbReference type="OrthoDB" id="8904098at2759"/>
<evidence type="ECO:0000256" key="8">
    <source>
        <dbReference type="SAM" id="Phobius"/>
    </source>
</evidence>
<evidence type="ECO:0000256" key="2">
    <source>
        <dbReference type="ARBA" id="ARBA00005982"/>
    </source>
</evidence>
<feature type="transmembrane region" description="Helical" evidence="8">
    <location>
        <begin position="435"/>
        <end position="459"/>
    </location>
</feature>
<accession>A0A4S2N8Q8</accession>
<keyword evidence="3" id="KW-0813">Transport</keyword>
<dbReference type="Proteomes" id="UP000298138">
    <property type="component" value="Unassembled WGS sequence"/>
</dbReference>